<keyword evidence="1" id="KW-0732">Signal</keyword>
<gene>
    <name evidence="2" type="ORF">EJ03DRAFT_340292</name>
</gene>
<evidence type="ECO:0000313" key="2">
    <source>
        <dbReference type="EMBL" id="KAF2763728.1"/>
    </source>
</evidence>
<protein>
    <recommendedName>
        <fullName evidence="4">Secreted protein</fullName>
    </recommendedName>
</protein>
<dbReference type="EMBL" id="ML995969">
    <property type="protein sequence ID" value="KAF2763728.1"/>
    <property type="molecule type" value="Genomic_DNA"/>
</dbReference>
<keyword evidence="3" id="KW-1185">Reference proteome</keyword>
<reference evidence="2" key="1">
    <citation type="journal article" date="2020" name="Stud. Mycol.">
        <title>101 Dothideomycetes genomes: a test case for predicting lifestyles and emergence of pathogens.</title>
        <authorList>
            <person name="Haridas S."/>
            <person name="Albert R."/>
            <person name="Binder M."/>
            <person name="Bloem J."/>
            <person name="Labutti K."/>
            <person name="Salamov A."/>
            <person name="Andreopoulos B."/>
            <person name="Baker S."/>
            <person name="Barry K."/>
            <person name="Bills G."/>
            <person name="Bluhm B."/>
            <person name="Cannon C."/>
            <person name="Castanera R."/>
            <person name="Culley D."/>
            <person name="Daum C."/>
            <person name="Ezra D."/>
            <person name="Gonzalez J."/>
            <person name="Henrissat B."/>
            <person name="Kuo A."/>
            <person name="Liang C."/>
            <person name="Lipzen A."/>
            <person name="Lutzoni F."/>
            <person name="Magnuson J."/>
            <person name="Mondo S."/>
            <person name="Nolan M."/>
            <person name="Ohm R."/>
            <person name="Pangilinan J."/>
            <person name="Park H.-J."/>
            <person name="Ramirez L."/>
            <person name="Alfaro M."/>
            <person name="Sun H."/>
            <person name="Tritt A."/>
            <person name="Yoshinaga Y."/>
            <person name="Zwiers L.-H."/>
            <person name="Turgeon B."/>
            <person name="Goodwin S."/>
            <person name="Spatafora J."/>
            <person name="Crous P."/>
            <person name="Grigoriev I."/>
        </authorList>
    </citation>
    <scope>NUCLEOTIDE SEQUENCE</scope>
    <source>
        <strain evidence="2">CBS 116005</strain>
    </source>
</reference>
<accession>A0A6G1KU87</accession>
<evidence type="ECO:0000313" key="3">
    <source>
        <dbReference type="Proteomes" id="UP000799436"/>
    </source>
</evidence>
<feature type="signal peptide" evidence="1">
    <location>
        <begin position="1"/>
        <end position="20"/>
    </location>
</feature>
<proteinExistence type="predicted"/>
<organism evidence="2 3">
    <name type="scientific">Teratosphaeria nubilosa</name>
    <dbReference type="NCBI Taxonomy" id="161662"/>
    <lineage>
        <taxon>Eukaryota</taxon>
        <taxon>Fungi</taxon>
        <taxon>Dikarya</taxon>
        <taxon>Ascomycota</taxon>
        <taxon>Pezizomycotina</taxon>
        <taxon>Dothideomycetes</taxon>
        <taxon>Dothideomycetidae</taxon>
        <taxon>Mycosphaerellales</taxon>
        <taxon>Teratosphaeriaceae</taxon>
        <taxon>Teratosphaeria</taxon>
    </lineage>
</organism>
<evidence type="ECO:0008006" key="4">
    <source>
        <dbReference type="Google" id="ProtNLM"/>
    </source>
</evidence>
<dbReference type="Proteomes" id="UP000799436">
    <property type="component" value="Unassembled WGS sequence"/>
</dbReference>
<dbReference type="AlphaFoldDB" id="A0A6G1KU87"/>
<feature type="chain" id="PRO_5026153415" description="Secreted protein" evidence="1">
    <location>
        <begin position="21"/>
        <end position="105"/>
    </location>
</feature>
<evidence type="ECO:0000256" key="1">
    <source>
        <dbReference type="SAM" id="SignalP"/>
    </source>
</evidence>
<name>A0A6G1KU87_9PEZI</name>
<sequence>MKTTLPILLVLASMFSGALSAALAREVPEEGACYTLRACRNFPHYILTTCSTHVDGMSDSLECNKRRQMWLLEEMELTLARTEETAAEILDSLASFPVILPNEDT</sequence>